<gene>
    <name evidence="1" type="ORF">MAR_033952</name>
</gene>
<organism evidence="1 2">
    <name type="scientific">Mya arenaria</name>
    <name type="common">Soft-shell clam</name>
    <dbReference type="NCBI Taxonomy" id="6604"/>
    <lineage>
        <taxon>Eukaryota</taxon>
        <taxon>Metazoa</taxon>
        <taxon>Spiralia</taxon>
        <taxon>Lophotrochozoa</taxon>
        <taxon>Mollusca</taxon>
        <taxon>Bivalvia</taxon>
        <taxon>Autobranchia</taxon>
        <taxon>Heteroconchia</taxon>
        <taxon>Euheterodonta</taxon>
        <taxon>Imparidentia</taxon>
        <taxon>Neoheterodontei</taxon>
        <taxon>Myida</taxon>
        <taxon>Myoidea</taxon>
        <taxon>Myidae</taxon>
        <taxon>Mya</taxon>
    </lineage>
</organism>
<reference evidence="1" key="1">
    <citation type="submission" date="2022-11" db="EMBL/GenBank/DDBJ databases">
        <title>Centuries of genome instability and evolution in soft-shell clam transmissible cancer (bioRxiv).</title>
        <authorList>
            <person name="Hart S.F.M."/>
            <person name="Yonemitsu M.A."/>
            <person name="Giersch R.M."/>
            <person name="Beal B.F."/>
            <person name="Arriagada G."/>
            <person name="Davis B.W."/>
            <person name="Ostrander E.A."/>
            <person name="Goff S.P."/>
            <person name="Metzger M.J."/>
        </authorList>
    </citation>
    <scope>NUCLEOTIDE SEQUENCE</scope>
    <source>
        <strain evidence="1">MELC-2E11</strain>
        <tissue evidence="1">Siphon/mantle</tissue>
    </source>
</reference>
<dbReference type="Proteomes" id="UP001164746">
    <property type="component" value="Chromosome 17"/>
</dbReference>
<evidence type="ECO:0000313" key="2">
    <source>
        <dbReference type="Proteomes" id="UP001164746"/>
    </source>
</evidence>
<name>A0ABY7GBB9_MYAAR</name>
<proteinExistence type="predicted"/>
<evidence type="ECO:0000313" key="1">
    <source>
        <dbReference type="EMBL" id="WAR31410.1"/>
    </source>
</evidence>
<feature type="non-terminal residue" evidence="1">
    <location>
        <position position="179"/>
    </location>
</feature>
<keyword evidence="2" id="KW-1185">Reference proteome</keyword>
<protein>
    <submittedName>
        <fullName evidence="1">Uncharacterized protein</fullName>
    </submittedName>
</protein>
<dbReference type="EMBL" id="CP111028">
    <property type="protein sequence ID" value="WAR31410.1"/>
    <property type="molecule type" value="Genomic_DNA"/>
</dbReference>
<accession>A0ABY7GBB9</accession>
<sequence length="179" mass="20498">MEEFKRCSNVGLLFYGLHEDSVQNSNEMVFGVTNTKDINVFIEKLDDLLERIAMKAIQKKTEALVLLKSQLCENTENKRSYEFIESELTKLGFCISRNMDQKEVFGAITSLSGTVYKLQSIERNFFQKLASRKSEIDQQLCSLKALYTCSGVPEDEKPTFPEENISWNIQKVNAVEEST</sequence>